<organism evidence="1 2">
    <name type="scientific">Xanthocytophaga agilis</name>
    <dbReference type="NCBI Taxonomy" id="3048010"/>
    <lineage>
        <taxon>Bacteria</taxon>
        <taxon>Pseudomonadati</taxon>
        <taxon>Bacteroidota</taxon>
        <taxon>Cytophagia</taxon>
        <taxon>Cytophagales</taxon>
        <taxon>Rhodocytophagaceae</taxon>
        <taxon>Xanthocytophaga</taxon>
    </lineage>
</organism>
<dbReference type="Proteomes" id="UP001232063">
    <property type="component" value="Unassembled WGS sequence"/>
</dbReference>
<dbReference type="EMBL" id="JASJOU010000004">
    <property type="protein sequence ID" value="MDJ1501840.1"/>
    <property type="molecule type" value="Genomic_DNA"/>
</dbReference>
<accession>A0AAE3UE30</accession>
<evidence type="ECO:0000313" key="1">
    <source>
        <dbReference type="EMBL" id="MDJ1501840.1"/>
    </source>
</evidence>
<reference evidence="1" key="1">
    <citation type="submission" date="2023-05" db="EMBL/GenBank/DDBJ databases">
        <authorList>
            <person name="Zhang X."/>
        </authorList>
    </citation>
    <scope>NUCLEOTIDE SEQUENCE</scope>
    <source>
        <strain evidence="1">BD1B2-1</strain>
    </source>
</reference>
<keyword evidence="2" id="KW-1185">Reference proteome</keyword>
<sequence length="177" mass="20669">MKKLLTLCLLINWFMLIGCNSKQQEKQKTQAINAQAISEARVHKGIDYLLTHPSPVDTVREFQIYNYQSIHTHLDSSITCLLKAERGYNEIDQYLQKVKHRDSLEGRNQKEMYDLYQIFADSAMSNKKWLIKHNKIDSICTKYFSHQCRINNRDSTLVIITNANDSILSFDAPQKQK</sequence>
<evidence type="ECO:0008006" key="3">
    <source>
        <dbReference type="Google" id="ProtNLM"/>
    </source>
</evidence>
<dbReference type="AlphaFoldDB" id="A0AAE3UE30"/>
<dbReference type="PROSITE" id="PS51257">
    <property type="entry name" value="PROKAR_LIPOPROTEIN"/>
    <property type="match status" value="1"/>
</dbReference>
<protein>
    <recommendedName>
        <fullName evidence="3">Lipoprotein</fullName>
    </recommendedName>
</protein>
<proteinExistence type="predicted"/>
<evidence type="ECO:0000313" key="2">
    <source>
        <dbReference type="Proteomes" id="UP001232063"/>
    </source>
</evidence>
<name>A0AAE3UE30_9BACT</name>
<dbReference type="RefSeq" id="WP_314511510.1">
    <property type="nucleotide sequence ID" value="NZ_JASJOU010000004.1"/>
</dbReference>
<comment type="caution">
    <text evidence="1">The sequence shown here is derived from an EMBL/GenBank/DDBJ whole genome shotgun (WGS) entry which is preliminary data.</text>
</comment>
<gene>
    <name evidence="1" type="ORF">QNI22_14325</name>
</gene>